<proteinExistence type="predicted"/>
<reference evidence="2" key="1">
    <citation type="submission" date="2020-02" db="EMBL/GenBank/DDBJ databases">
        <authorList>
            <person name="Meier V. D."/>
        </authorList>
    </citation>
    <scope>NUCLEOTIDE SEQUENCE</scope>
    <source>
        <strain evidence="2">AVDCRST_MAG67</strain>
    </source>
</reference>
<evidence type="ECO:0000313" key="2">
    <source>
        <dbReference type="EMBL" id="CAA9477246.1"/>
    </source>
</evidence>
<protein>
    <submittedName>
        <fullName evidence="2">Uncharacterized protein</fullName>
    </submittedName>
</protein>
<organism evidence="2">
    <name type="scientific">uncultured Solirubrobacteraceae bacterium</name>
    <dbReference type="NCBI Taxonomy" id="1162706"/>
    <lineage>
        <taxon>Bacteria</taxon>
        <taxon>Bacillati</taxon>
        <taxon>Actinomycetota</taxon>
        <taxon>Thermoleophilia</taxon>
        <taxon>Solirubrobacterales</taxon>
        <taxon>Solirubrobacteraceae</taxon>
        <taxon>environmental samples</taxon>
    </lineage>
</organism>
<feature type="non-terminal residue" evidence="2">
    <location>
        <position position="33"/>
    </location>
</feature>
<gene>
    <name evidence="2" type="ORF">AVDCRST_MAG67-599</name>
</gene>
<accession>A0A6J4RMS7</accession>
<sequence length="33" mass="3261">APARAARARARHAAQRPAAALGAGAPRSLRGAL</sequence>
<feature type="non-terminal residue" evidence="2">
    <location>
        <position position="1"/>
    </location>
</feature>
<feature type="compositionally biased region" description="Low complexity" evidence="1">
    <location>
        <begin position="15"/>
        <end position="33"/>
    </location>
</feature>
<feature type="compositionally biased region" description="Basic residues" evidence="1">
    <location>
        <begin position="1"/>
        <end position="14"/>
    </location>
</feature>
<feature type="region of interest" description="Disordered" evidence="1">
    <location>
        <begin position="1"/>
        <end position="33"/>
    </location>
</feature>
<evidence type="ECO:0000256" key="1">
    <source>
        <dbReference type="SAM" id="MobiDB-lite"/>
    </source>
</evidence>
<dbReference type="EMBL" id="CADCVQ010000028">
    <property type="protein sequence ID" value="CAA9477246.1"/>
    <property type="molecule type" value="Genomic_DNA"/>
</dbReference>
<dbReference type="AlphaFoldDB" id="A0A6J4RMS7"/>
<name>A0A6J4RMS7_9ACTN</name>